<evidence type="ECO:0000259" key="7">
    <source>
        <dbReference type="Pfam" id="PF10411"/>
    </source>
</evidence>
<comment type="similarity">
    <text evidence="2">Belongs to the thioredoxin family. DsbC subfamily.</text>
</comment>
<dbReference type="PANTHER" id="PTHR35272:SF3">
    <property type="entry name" value="THIOL:DISULFIDE INTERCHANGE PROTEIN DSBC"/>
    <property type="match status" value="1"/>
</dbReference>
<dbReference type="RefSeq" id="WP_122951731.1">
    <property type="nucleotide sequence ID" value="NZ_CP024634.1"/>
</dbReference>
<feature type="domain" description="Thioredoxin-like fold" evidence="8">
    <location>
        <begin position="117"/>
        <end position="239"/>
    </location>
</feature>
<evidence type="ECO:0000256" key="2">
    <source>
        <dbReference type="ARBA" id="ARBA00009813"/>
    </source>
</evidence>
<dbReference type="GO" id="GO:0042597">
    <property type="term" value="C:periplasmic space"/>
    <property type="evidence" value="ECO:0007669"/>
    <property type="project" value="UniProtKB-SubCell"/>
</dbReference>
<dbReference type="EMBL" id="CP024634">
    <property type="protein sequence ID" value="AYQ57072.1"/>
    <property type="molecule type" value="Genomic_DNA"/>
</dbReference>
<proteinExistence type="inferred from homology"/>
<dbReference type="InterPro" id="IPR051470">
    <property type="entry name" value="Thiol:disulfide_interchange"/>
</dbReference>
<dbReference type="InterPro" id="IPR018950">
    <property type="entry name" value="DiS-bond_isomerase_DsbC/G_N"/>
</dbReference>
<evidence type="ECO:0000256" key="1">
    <source>
        <dbReference type="ARBA" id="ARBA00004418"/>
    </source>
</evidence>
<sequence length="262" mass="29674" precursor="true">MANNIKKIFSSVLLALCLSSEVVSTQDIDKGAQKIAAEQLKATFNQTTFTNFEPAPIDGWYQAEISNQVVYFSHKQELMFFGEVYTKNGVSLSEQTRIKWQSKRTDNLDVSAALSIGNGLIEIIEFTDTDCPFCLRFNKWITTKNNDYKSKYGKDLFTRKLVLTPIDQLHPNAHKESVHIICQNPDKWEVTITKTLESKISYADMDSCQKGKDTLVQHRKIAKEFGVSATPTLIIAGQVIQGFNQQKLEAIVKQQLTKLENK</sequence>
<gene>
    <name evidence="9" type="ORF">MS2017_1384</name>
</gene>
<evidence type="ECO:0000256" key="4">
    <source>
        <dbReference type="ARBA" id="ARBA00022729"/>
    </source>
</evidence>
<evidence type="ECO:0000256" key="5">
    <source>
        <dbReference type="ARBA" id="ARBA00022764"/>
    </source>
</evidence>
<dbReference type="Pfam" id="PF10411">
    <property type="entry name" value="DsbC_N"/>
    <property type="match status" value="1"/>
</dbReference>
<dbReference type="InterPro" id="IPR009094">
    <property type="entry name" value="DiS-bond_isomerase_DsbC/G_N_sf"/>
</dbReference>
<keyword evidence="4 6" id="KW-0732">Signal</keyword>
<keyword evidence="5" id="KW-0574">Periplasm</keyword>
<evidence type="ECO:0000256" key="6">
    <source>
        <dbReference type="SAM" id="SignalP"/>
    </source>
</evidence>
<evidence type="ECO:0000256" key="3">
    <source>
        <dbReference type="ARBA" id="ARBA00013829"/>
    </source>
</evidence>
<evidence type="ECO:0000313" key="9">
    <source>
        <dbReference type="EMBL" id="AYQ57072.1"/>
    </source>
</evidence>
<reference evidence="9 10" key="1">
    <citation type="submission" date="2017-11" db="EMBL/GenBank/DDBJ databases">
        <title>Genome sequence of the bacterial symbiont EPR9N from a vent mussel Bathymodiolus thermophilus.</title>
        <authorList>
            <person name="Won Y.-J."/>
        </authorList>
    </citation>
    <scope>NUCLEOTIDE SEQUENCE [LARGE SCALE GENOMIC DNA]</scope>
    <source>
        <strain evidence="9 10">EPR9N</strain>
    </source>
</reference>
<comment type="subcellular location">
    <subcellularLocation>
        <location evidence="1">Periplasm</location>
    </subcellularLocation>
</comment>
<feature type="signal peptide" evidence="6">
    <location>
        <begin position="1"/>
        <end position="25"/>
    </location>
</feature>
<evidence type="ECO:0000259" key="8">
    <source>
        <dbReference type="Pfam" id="PF13098"/>
    </source>
</evidence>
<dbReference type="Pfam" id="PF13098">
    <property type="entry name" value="Thioredoxin_2"/>
    <property type="match status" value="1"/>
</dbReference>
<organism evidence="9 10">
    <name type="scientific">Bathymodiolus thermophilus thioautotrophic gill symbiont</name>
    <dbReference type="NCBI Taxonomy" id="2360"/>
    <lineage>
        <taxon>Bacteria</taxon>
        <taxon>Pseudomonadati</taxon>
        <taxon>Pseudomonadota</taxon>
        <taxon>Gammaproteobacteria</taxon>
        <taxon>sulfur-oxidizing symbionts</taxon>
    </lineage>
</organism>
<dbReference type="Gene3D" id="3.40.30.10">
    <property type="entry name" value="Glutaredoxin"/>
    <property type="match status" value="1"/>
</dbReference>
<dbReference type="InterPro" id="IPR012336">
    <property type="entry name" value="Thioredoxin-like_fold"/>
</dbReference>
<dbReference type="Proteomes" id="UP000278334">
    <property type="component" value="Chromosome"/>
</dbReference>
<dbReference type="AlphaFoldDB" id="A0A3G3INM1"/>
<protein>
    <recommendedName>
        <fullName evidence="3">Thiol:disulfide interchange protein DsbC</fullName>
    </recommendedName>
</protein>
<feature type="chain" id="PRO_5018015280" description="Thiol:disulfide interchange protein DsbC" evidence="6">
    <location>
        <begin position="26"/>
        <end position="262"/>
    </location>
</feature>
<dbReference type="PANTHER" id="PTHR35272">
    <property type="entry name" value="THIOL:DISULFIDE INTERCHANGE PROTEIN DSBC-RELATED"/>
    <property type="match status" value="1"/>
</dbReference>
<dbReference type="SUPFAM" id="SSF52833">
    <property type="entry name" value="Thioredoxin-like"/>
    <property type="match status" value="1"/>
</dbReference>
<dbReference type="SUPFAM" id="SSF54423">
    <property type="entry name" value="DsbC/DsbG N-terminal domain-like"/>
    <property type="match status" value="1"/>
</dbReference>
<feature type="domain" description="Disulphide bond isomerase DsbC/G N-terminal" evidence="7">
    <location>
        <begin position="37"/>
        <end position="94"/>
    </location>
</feature>
<dbReference type="KEGG" id="bthg:MS2017_1384"/>
<evidence type="ECO:0000313" key="10">
    <source>
        <dbReference type="Proteomes" id="UP000278334"/>
    </source>
</evidence>
<name>A0A3G3INM1_9GAMM</name>
<dbReference type="Gene3D" id="3.10.450.70">
    <property type="entry name" value="Disulphide bond isomerase, DsbC/G, N-terminal"/>
    <property type="match status" value="1"/>
</dbReference>
<dbReference type="InterPro" id="IPR036249">
    <property type="entry name" value="Thioredoxin-like_sf"/>
</dbReference>
<accession>A0A3G3INM1</accession>